<dbReference type="KEGG" id="onl:100692171"/>
<evidence type="ECO:0000256" key="5">
    <source>
        <dbReference type="ARBA" id="ARBA00022771"/>
    </source>
</evidence>
<dbReference type="InterPro" id="IPR021752">
    <property type="entry name" value="TF_Rrn7_Zf"/>
</dbReference>
<dbReference type="InParanoid" id="I3KRD7"/>
<dbReference type="GO" id="GO:0070860">
    <property type="term" value="C:RNA polymerase I core factor complex"/>
    <property type="evidence" value="ECO:0007669"/>
    <property type="project" value="InterPro"/>
</dbReference>
<dbReference type="PANTHER" id="PTHR31576">
    <property type="entry name" value="TATA BOX-BINDING PROTEIN-ASSOCIATED FACTOR RNA POLYMERASE I SUBUNIT B"/>
    <property type="match status" value="1"/>
</dbReference>
<evidence type="ECO:0000259" key="15">
    <source>
        <dbReference type="Pfam" id="PF20645"/>
    </source>
</evidence>
<reference evidence="17" key="1">
    <citation type="submission" date="2012-01" db="EMBL/GenBank/DDBJ databases">
        <title>The Genome Sequence of Oreochromis niloticus (Nile Tilapia).</title>
        <authorList>
            <consortium name="Broad Institute Genome Assembly Team"/>
            <consortium name="Broad Institute Sequencing Platform"/>
            <person name="Di Palma F."/>
            <person name="Johnson J."/>
            <person name="Lander E.S."/>
            <person name="Lindblad-Toh K."/>
        </authorList>
    </citation>
    <scope>NUCLEOTIDE SEQUENCE [LARGE SCALE GENOMIC DNA]</scope>
</reference>
<evidence type="ECO:0000256" key="8">
    <source>
        <dbReference type="ARBA" id="ARBA00023125"/>
    </source>
</evidence>
<comment type="similarity">
    <text evidence="2">Belongs to the RRN7/TAF1B family.</text>
</comment>
<dbReference type="GO" id="GO:0005668">
    <property type="term" value="C:RNA polymerase transcription factor SL1 complex"/>
    <property type="evidence" value="ECO:0007669"/>
    <property type="project" value="TreeGrafter"/>
</dbReference>
<proteinExistence type="inferred from homology"/>
<reference evidence="16" key="2">
    <citation type="submission" date="2025-08" db="UniProtKB">
        <authorList>
            <consortium name="Ensembl"/>
        </authorList>
    </citation>
    <scope>IDENTIFICATION</scope>
</reference>
<gene>
    <name evidence="16" type="primary">TAF1B</name>
    <name evidence="16" type="synonym">taf1b</name>
</gene>
<feature type="region of interest" description="Disordered" evidence="12">
    <location>
        <begin position="560"/>
        <end position="643"/>
    </location>
</feature>
<evidence type="ECO:0000256" key="7">
    <source>
        <dbReference type="ARBA" id="ARBA00023015"/>
    </source>
</evidence>
<feature type="domain" description="RRN7-type" evidence="13">
    <location>
        <begin position="11"/>
        <end position="39"/>
    </location>
</feature>
<keyword evidence="5" id="KW-0863">Zinc-finger</keyword>
<evidence type="ECO:0000256" key="6">
    <source>
        <dbReference type="ARBA" id="ARBA00022833"/>
    </source>
</evidence>
<evidence type="ECO:0000313" key="16">
    <source>
        <dbReference type="Ensembl" id="ENSONIP00000023682.2"/>
    </source>
</evidence>
<evidence type="ECO:0000256" key="11">
    <source>
        <dbReference type="ARBA" id="ARBA00032500"/>
    </source>
</evidence>
<evidence type="ECO:0000256" key="4">
    <source>
        <dbReference type="ARBA" id="ARBA00022723"/>
    </source>
</evidence>
<dbReference type="InterPro" id="IPR048538">
    <property type="entry name" value="Rrn7_cyclin_C"/>
</dbReference>
<name>I3KRD7_ORENI</name>
<organism evidence="16 17">
    <name type="scientific">Oreochromis niloticus</name>
    <name type="common">Nile tilapia</name>
    <name type="synonym">Tilapia nilotica</name>
    <dbReference type="NCBI Taxonomy" id="8128"/>
    <lineage>
        <taxon>Eukaryota</taxon>
        <taxon>Metazoa</taxon>
        <taxon>Chordata</taxon>
        <taxon>Craniata</taxon>
        <taxon>Vertebrata</taxon>
        <taxon>Euteleostomi</taxon>
        <taxon>Actinopterygii</taxon>
        <taxon>Neopterygii</taxon>
        <taxon>Teleostei</taxon>
        <taxon>Neoteleostei</taxon>
        <taxon>Acanthomorphata</taxon>
        <taxon>Ovalentaria</taxon>
        <taxon>Cichlomorphae</taxon>
        <taxon>Cichliformes</taxon>
        <taxon>Cichlidae</taxon>
        <taxon>African cichlids</taxon>
        <taxon>Pseudocrenilabrinae</taxon>
        <taxon>Oreochromini</taxon>
        <taxon>Oreochromis</taxon>
    </lineage>
</organism>
<feature type="domain" description="Rrn7/TAF1B N-terminal cyclin" evidence="14">
    <location>
        <begin position="79"/>
        <end position="234"/>
    </location>
</feature>
<keyword evidence="4" id="KW-0479">Metal-binding</keyword>
<feature type="region of interest" description="Disordered" evidence="12">
    <location>
        <begin position="142"/>
        <end position="166"/>
    </location>
</feature>
<dbReference type="GeneTree" id="ENSGT00440000033827"/>
<keyword evidence="6" id="KW-0862">Zinc</keyword>
<keyword evidence="8" id="KW-0238">DNA-binding</keyword>
<feature type="compositionally biased region" description="Low complexity" evidence="12">
    <location>
        <begin position="560"/>
        <end position="624"/>
    </location>
</feature>
<dbReference type="GeneID" id="100692171"/>
<evidence type="ECO:0000256" key="12">
    <source>
        <dbReference type="SAM" id="MobiDB-lite"/>
    </source>
</evidence>
<dbReference type="OrthoDB" id="10069252at2759"/>
<evidence type="ECO:0000256" key="10">
    <source>
        <dbReference type="ARBA" id="ARBA00023242"/>
    </source>
</evidence>
<dbReference type="CTD" id="9014"/>
<dbReference type="OMA" id="SFRFCWG"/>
<keyword evidence="9" id="KW-0804">Transcription</keyword>
<keyword evidence="10" id="KW-0539">Nucleus</keyword>
<reference evidence="16" key="3">
    <citation type="submission" date="2025-09" db="UniProtKB">
        <authorList>
            <consortium name="Ensembl"/>
        </authorList>
    </citation>
    <scope>IDENTIFICATION</scope>
</reference>
<feature type="compositionally biased region" description="Basic residues" evidence="12">
    <location>
        <begin position="634"/>
        <end position="643"/>
    </location>
</feature>
<dbReference type="InterPro" id="IPR033599">
    <property type="entry name" value="TAF1B/Rrn7"/>
</dbReference>
<comment type="subcellular location">
    <subcellularLocation>
        <location evidence="1">Nucleus</location>
        <location evidence="1">Nucleolus</location>
    </subcellularLocation>
</comment>
<evidence type="ECO:0000256" key="9">
    <source>
        <dbReference type="ARBA" id="ARBA00023163"/>
    </source>
</evidence>
<evidence type="ECO:0000259" key="13">
    <source>
        <dbReference type="Pfam" id="PF11781"/>
    </source>
</evidence>
<feature type="domain" description="Rrn7/TAF1B C-terminal cyclin" evidence="15">
    <location>
        <begin position="251"/>
        <end position="435"/>
    </location>
</feature>
<evidence type="ECO:0000313" key="17">
    <source>
        <dbReference type="Proteomes" id="UP000005207"/>
    </source>
</evidence>
<evidence type="ECO:0000256" key="3">
    <source>
        <dbReference type="ARBA" id="ARBA00018994"/>
    </source>
</evidence>
<accession>I3KRD7</accession>
<dbReference type="Ensembl" id="ENSONIT00000023703.2">
    <property type="protein sequence ID" value="ENSONIP00000023682.2"/>
    <property type="gene ID" value="ENSONIG00000018809.2"/>
</dbReference>
<dbReference type="GO" id="GO:0008270">
    <property type="term" value="F:zinc ion binding"/>
    <property type="evidence" value="ECO:0007669"/>
    <property type="project" value="UniProtKB-KW"/>
</dbReference>
<dbReference type="GO" id="GO:0042790">
    <property type="term" value="P:nucleolar large rRNA transcription by RNA polymerase I"/>
    <property type="evidence" value="ECO:0007669"/>
    <property type="project" value="TreeGrafter"/>
</dbReference>
<sequence length="643" mass="73599">MDDEHTAEYTVPCAQCSAVDWGISDEGRFYCRSCHNVIERTREVVDLSFLKLSSRVSTIRGPRKKQAERGHVWMVCEGFQFILKNQADALLALGVSPQFKDDVLCPLWRCYLQKSRQAYTHDPVRSCKFRVRAVGSDSESASEAISCTDGESNPASTAGSNTENSGFWSGSSDTLTYLSARKKRSQSLLSMKKTLALIYLALVWSREALTLSDLLRLVNEGHIPYLNAYEQLPEEMKVTGKDSLIFIVETVPSHHAVHKEAETIIQFLQLPAFPPVSRQTLLHPALLSLRYLSDVNLPDELHPWVCRLLEHTGMMDQTLHTFDPHNHPTLPRYDLQAAALIIVTLKLFFCLDDMTEWHLSNDLGRPKDSGKVFNLRRWYKVMEAALIQAQERRDQNVSRKQWKSKKQIYPNKKEKCSMIKKQRIAEQVQLCFEKLTSCPSGLQDVGPSSFIFCWGDEEKSDGPSLHHMKLDEVVTHRCDFLTPLNDMYWHPALRRCLCYNSHYKEVEATLPRSFIWLLQLFAFMFDVKPFCLYEEVLSVERRIFDTRLYRGKSKADAGASAEAAGASPEAQASLNIRTSPRMTRTSPRMTRTSPRMTRTSPRMTRTSPRMTRTSPRMTRTSPRTAEVSLGNQASRRKRQRSRS</sequence>
<dbReference type="InterPro" id="IPR048540">
    <property type="entry name" value="Rrn7_cyclin_N"/>
</dbReference>
<dbReference type="Pfam" id="PF20644">
    <property type="entry name" value="Rrn7_cyclin_N"/>
    <property type="match status" value="1"/>
</dbReference>
<dbReference type="Pfam" id="PF11781">
    <property type="entry name" value="Zn_ribbon_RRN7"/>
    <property type="match status" value="1"/>
</dbReference>
<dbReference type="FunCoup" id="I3KRD7">
    <property type="interactions" value="516"/>
</dbReference>
<protein>
    <recommendedName>
        <fullName evidence="3">TATA box-binding protein-associated factor RNA polymerase I subunit B</fullName>
    </recommendedName>
    <alternativeName>
        <fullName evidence="11">TATA box-binding protein-associated factor 1B</fullName>
    </alternativeName>
</protein>
<evidence type="ECO:0000259" key="14">
    <source>
        <dbReference type="Pfam" id="PF20644"/>
    </source>
</evidence>
<evidence type="ECO:0000256" key="1">
    <source>
        <dbReference type="ARBA" id="ARBA00004604"/>
    </source>
</evidence>
<dbReference type="PANTHER" id="PTHR31576:SF2">
    <property type="entry name" value="TATA BOX-BINDING PROTEIN-ASSOCIATED FACTOR RNA POLYMERASE I SUBUNIT B"/>
    <property type="match status" value="1"/>
</dbReference>
<keyword evidence="17" id="KW-1185">Reference proteome</keyword>
<dbReference type="Proteomes" id="UP000005207">
    <property type="component" value="Linkage group LG15"/>
</dbReference>
<dbReference type="RefSeq" id="XP_019201660.1">
    <property type="nucleotide sequence ID" value="XM_019346115.2"/>
</dbReference>
<keyword evidence="7" id="KW-0805">Transcription regulation</keyword>
<dbReference type="GO" id="GO:0001164">
    <property type="term" value="F:RNA polymerase I core promoter sequence-specific DNA binding"/>
    <property type="evidence" value="ECO:0007669"/>
    <property type="project" value="InterPro"/>
</dbReference>
<dbReference type="AlphaFoldDB" id="I3KRD7"/>
<evidence type="ECO:0000256" key="2">
    <source>
        <dbReference type="ARBA" id="ARBA00006899"/>
    </source>
</evidence>
<dbReference type="Pfam" id="PF20645">
    <property type="entry name" value="Rrn7_cyclin_C"/>
    <property type="match status" value="1"/>
</dbReference>